<sequence>MTLYRCNICNVFEYNPKRGDSVTGINPGTDPDEFPEDWRCPICHSNRTHLKEIETHRQPSQTMQIFTCPVCGAKSEISLTEITGPEKSGYLEKWERKTDNIEKDMELIHKISASGEPVTEPMRTKKSVPSWDDIIIAGAQLAKIPKNKDKDVKTATVIGPNAKYPLVIETPIYVTHMSFGALSREMKIALAKGSAAVRTAIGSGEGGILEDERKEAYRYIFEYVPNRYSVSVENLRSADAIEIKIGQSTKPGMGGELPAEKVTEEIAAIRGFPQGTDIISPASFGDIRNRDDLREKVDWLRETSGGRPVGIKIAAGNIEADMKVAVYANPDFITIDGRPGGTGAADVIIKDATSVPTIFALHRARRYLDENGRGDISLVITGGLRLASDFAKAIAMGADAVAIGTAALMAAACQQYRVCNTGECPVGVTTQNPDLRKRLKIEISAKKLENFLKVSTEELKDFARLTGNNDIHDLSIEDLYTTSSEISGNTLIRHV</sequence>
<dbReference type="InterPro" id="IPR013785">
    <property type="entry name" value="Aldolase_TIM"/>
</dbReference>
<dbReference type="GO" id="GO:0004355">
    <property type="term" value="F:glutamate synthase (NADPH) activity"/>
    <property type="evidence" value="ECO:0007669"/>
    <property type="project" value="UniProtKB-EC"/>
</dbReference>
<dbReference type="InterPro" id="IPR024188">
    <property type="entry name" value="GltB"/>
</dbReference>
<dbReference type="PIRSF" id="PIRSF006429">
    <property type="entry name" value="GOGAT_lg_2"/>
    <property type="match status" value="1"/>
</dbReference>
<evidence type="ECO:0000256" key="6">
    <source>
        <dbReference type="ARBA" id="ARBA00023004"/>
    </source>
</evidence>
<dbReference type="PROSITE" id="PS50903">
    <property type="entry name" value="RUBREDOXIN_LIKE"/>
    <property type="match status" value="1"/>
</dbReference>
<comment type="cofactor">
    <cofactor evidence="7">
        <name>FMN</name>
        <dbReference type="ChEBI" id="CHEBI:58210"/>
    </cofactor>
</comment>
<keyword evidence="3" id="KW-0479">Metal-binding</keyword>
<name>E1RHU6_METP4</name>
<keyword evidence="7" id="KW-0521">NADP</keyword>
<dbReference type="KEGG" id="mpi:Mpet_1731"/>
<organism evidence="9 10">
    <name type="scientific">Methanolacinia petrolearia (strain DSM 11571 / OCM 486 / SEBR 4847)</name>
    <name type="common">Methanoplanus petrolearius</name>
    <dbReference type="NCBI Taxonomy" id="679926"/>
    <lineage>
        <taxon>Archaea</taxon>
        <taxon>Methanobacteriati</taxon>
        <taxon>Methanobacteriota</taxon>
        <taxon>Stenosarchaea group</taxon>
        <taxon>Methanomicrobia</taxon>
        <taxon>Methanomicrobiales</taxon>
        <taxon>Methanomicrobiaceae</taxon>
        <taxon>Methanolacinia</taxon>
    </lineage>
</organism>
<evidence type="ECO:0000313" key="10">
    <source>
        <dbReference type="Proteomes" id="UP000006565"/>
    </source>
</evidence>
<evidence type="ECO:0000256" key="4">
    <source>
        <dbReference type="ARBA" id="ARBA00022982"/>
    </source>
</evidence>
<dbReference type="InterPro" id="IPR024934">
    <property type="entry name" value="Rubredoxin-like_dom"/>
</dbReference>
<dbReference type="STRING" id="679926.Mpet_1731"/>
<dbReference type="Proteomes" id="UP000006565">
    <property type="component" value="Chromosome"/>
</dbReference>
<keyword evidence="7" id="KW-0285">Flavoprotein</keyword>
<gene>
    <name evidence="9" type="ordered locus">Mpet_1731</name>
</gene>
<dbReference type="AlphaFoldDB" id="E1RHU6"/>
<dbReference type="InterPro" id="IPR043578">
    <property type="entry name" value="GltB_archl_type"/>
</dbReference>
<dbReference type="PANTHER" id="PTHR43819">
    <property type="entry name" value="ARCHAEAL-TYPE GLUTAMATE SYNTHASE [NADPH]"/>
    <property type="match status" value="1"/>
</dbReference>
<keyword evidence="7" id="KW-0288">FMN</keyword>
<evidence type="ECO:0000256" key="3">
    <source>
        <dbReference type="ARBA" id="ARBA00022723"/>
    </source>
</evidence>
<keyword evidence="7" id="KW-0028">Amino-acid biosynthesis</keyword>
<dbReference type="GO" id="GO:0006537">
    <property type="term" value="P:glutamate biosynthetic process"/>
    <property type="evidence" value="ECO:0007669"/>
    <property type="project" value="UniProtKB-KW"/>
</dbReference>
<feature type="domain" description="Rubredoxin-like" evidence="8">
    <location>
        <begin position="1"/>
        <end position="53"/>
    </location>
</feature>
<dbReference type="Pfam" id="PF01645">
    <property type="entry name" value="Glu_synthase"/>
    <property type="match status" value="1"/>
</dbReference>
<dbReference type="CDD" id="cd00730">
    <property type="entry name" value="rubredoxin"/>
    <property type="match status" value="1"/>
</dbReference>
<dbReference type="EMBL" id="CP002117">
    <property type="protein sequence ID" value="ADN36484.1"/>
    <property type="molecule type" value="Genomic_DNA"/>
</dbReference>
<evidence type="ECO:0000256" key="2">
    <source>
        <dbReference type="ARBA" id="ARBA00022448"/>
    </source>
</evidence>
<keyword evidence="7" id="KW-0314">Glutamate biosynthesis</keyword>
<dbReference type="OrthoDB" id="2837at2157"/>
<dbReference type="Gene3D" id="3.20.20.70">
    <property type="entry name" value="Aldolase class I"/>
    <property type="match status" value="1"/>
</dbReference>
<comment type="catalytic activity">
    <reaction evidence="7">
        <text>2 L-glutamate + NADP(+) = L-glutamine + 2-oxoglutarate + NADPH + H(+)</text>
        <dbReference type="Rhea" id="RHEA:15501"/>
        <dbReference type="ChEBI" id="CHEBI:15378"/>
        <dbReference type="ChEBI" id="CHEBI:16810"/>
        <dbReference type="ChEBI" id="CHEBI:29985"/>
        <dbReference type="ChEBI" id="CHEBI:57783"/>
        <dbReference type="ChEBI" id="CHEBI:58349"/>
        <dbReference type="ChEBI" id="CHEBI:58359"/>
        <dbReference type="EC" id="1.4.1.13"/>
    </reaction>
</comment>
<dbReference type="PIRSF" id="PIRSF500061">
    <property type="entry name" value="GOGAT_lg2_archl"/>
    <property type="match status" value="1"/>
</dbReference>
<dbReference type="InterPro" id="IPR024935">
    <property type="entry name" value="Rubredoxin_dom"/>
</dbReference>
<dbReference type="PANTHER" id="PTHR43819:SF1">
    <property type="entry name" value="ARCHAEAL-TYPE GLUTAMATE SYNTHASE [NADPH]"/>
    <property type="match status" value="1"/>
</dbReference>
<dbReference type="SUPFAM" id="SSF51395">
    <property type="entry name" value="FMN-linked oxidoreductases"/>
    <property type="match status" value="1"/>
</dbReference>
<keyword evidence="10" id="KW-1185">Reference proteome</keyword>
<dbReference type="EC" id="1.4.1.13" evidence="7"/>
<dbReference type="InterPro" id="IPR002932">
    <property type="entry name" value="Glu_synthdom"/>
</dbReference>
<reference evidence="9 10" key="1">
    <citation type="journal article" date="2010" name="Stand. Genomic Sci.">
        <title>Complete genome sequence of Methanoplanus petrolearius type strain (SEBR 4847).</title>
        <authorList>
            <person name="Brambilla E."/>
            <person name="Djao O.D."/>
            <person name="Daligault H."/>
            <person name="Lapidus A."/>
            <person name="Lucas S."/>
            <person name="Hammon N."/>
            <person name="Nolan M."/>
            <person name="Tice H."/>
            <person name="Cheng J.F."/>
            <person name="Han C."/>
            <person name="Tapia R."/>
            <person name="Goodwin L."/>
            <person name="Pitluck S."/>
            <person name="Liolios K."/>
            <person name="Ivanova N."/>
            <person name="Mavromatis K."/>
            <person name="Mikhailova N."/>
            <person name="Pati A."/>
            <person name="Chen A."/>
            <person name="Palaniappan K."/>
            <person name="Land M."/>
            <person name="Hauser L."/>
            <person name="Chang Y.J."/>
            <person name="Jeffries C.D."/>
            <person name="Rohde M."/>
            <person name="Spring S."/>
            <person name="Sikorski J."/>
            <person name="Goker M."/>
            <person name="Woyke T."/>
            <person name="Bristow J."/>
            <person name="Eisen J.A."/>
            <person name="Markowitz V."/>
            <person name="Hugenholtz P."/>
            <person name="Kyrpides N.C."/>
            <person name="Klenk H.P."/>
        </authorList>
    </citation>
    <scope>NUCLEOTIDE SEQUENCE [LARGE SCALE GENOMIC DNA]</scope>
    <source>
        <strain evidence="10">DSM 11571 / OCM 486 / SEBR 4847</strain>
    </source>
</reference>
<dbReference type="SUPFAM" id="SSF57802">
    <property type="entry name" value="Rubredoxin-like"/>
    <property type="match status" value="1"/>
</dbReference>
<keyword evidence="5 7" id="KW-0560">Oxidoreductase</keyword>
<keyword evidence="6" id="KW-0408">Iron</keyword>
<keyword evidence="4" id="KW-0249">Electron transport</keyword>
<comment type="similarity">
    <text evidence="1 7">Belongs to the glutamate synthase family.</text>
</comment>
<dbReference type="HOGENOM" id="CLU_023342_0_1_2"/>
<dbReference type="GO" id="GO:0005506">
    <property type="term" value="F:iron ion binding"/>
    <property type="evidence" value="ECO:0007669"/>
    <property type="project" value="InterPro"/>
</dbReference>
<evidence type="ECO:0000259" key="8">
    <source>
        <dbReference type="PROSITE" id="PS50903"/>
    </source>
</evidence>
<dbReference type="eggNOG" id="arCOG04391">
    <property type="taxonomic scope" value="Archaea"/>
</dbReference>
<dbReference type="Gene3D" id="2.20.28.10">
    <property type="match status" value="1"/>
</dbReference>
<accession>E1RHU6</accession>
<dbReference type="eggNOG" id="arCOG00619">
    <property type="taxonomic scope" value="Archaea"/>
</dbReference>
<evidence type="ECO:0000313" key="9">
    <source>
        <dbReference type="EMBL" id="ADN36484.1"/>
    </source>
</evidence>
<dbReference type="CDD" id="cd02808">
    <property type="entry name" value="GltS_FMN"/>
    <property type="match status" value="1"/>
</dbReference>
<dbReference type="RefSeq" id="WP_013329661.1">
    <property type="nucleotide sequence ID" value="NC_014507.1"/>
</dbReference>
<dbReference type="GeneID" id="9744204"/>
<protein>
    <recommendedName>
        <fullName evidence="7">Archaeal glutamate synthase [NADPH]</fullName>
        <ecNumber evidence="7">1.4.1.13</ecNumber>
    </recommendedName>
</protein>
<dbReference type="Pfam" id="PF00301">
    <property type="entry name" value="Rubredoxin"/>
    <property type="match status" value="1"/>
</dbReference>
<proteinExistence type="inferred from homology"/>
<keyword evidence="2" id="KW-0813">Transport</keyword>
<evidence type="ECO:0000256" key="5">
    <source>
        <dbReference type="ARBA" id="ARBA00023002"/>
    </source>
</evidence>
<evidence type="ECO:0000256" key="1">
    <source>
        <dbReference type="ARBA" id="ARBA00009716"/>
    </source>
</evidence>
<evidence type="ECO:0000256" key="7">
    <source>
        <dbReference type="PIRNR" id="PIRNR006429"/>
    </source>
</evidence>